<feature type="binding site" evidence="8">
    <location>
        <position position="103"/>
    </location>
    <ligand>
        <name>Mg(2+)</name>
        <dbReference type="ChEBI" id="CHEBI:18420"/>
    </ligand>
</feature>
<keyword evidence="11" id="KW-0548">Nucleotidyltransferase</keyword>
<keyword evidence="6 8" id="KW-0342">GTP-binding</keyword>
<proteinExistence type="inferred from homology"/>
<evidence type="ECO:0000256" key="5">
    <source>
        <dbReference type="ARBA" id="ARBA00022842"/>
    </source>
</evidence>
<keyword evidence="7 8" id="KW-0501">Molybdenum cofactor biosynthesis</keyword>
<comment type="catalytic activity">
    <reaction evidence="8">
        <text>Mo-molybdopterin + GTP + H(+) = Mo-molybdopterin guanine dinucleotide + diphosphate</text>
        <dbReference type="Rhea" id="RHEA:34243"/>
        <dbReference type="ChEBI" id="CHEBI:15378"/>
        <dbReference type="ChEBI" id="CHEBI:33019"/>
        <dbReference type="ChEBI" id="CHEBI:37565"/>
        <dbReference type="ChEBI" id="CHEBI:71302"/>
        <dbReference type="ChEBI" id="CHEBI:71310"/>
        <dbReference type="EC" id="2.7.7.77"/>
    </reaction>
</comment>
<name>A0A850RAE6_9GAMM</name>
<feature type="binding site" evidence="8">
    <location>
        <position position="27"/>
    </location>
    <ligand>
        <name>GTP</name>
        <dbReference type="ChEBI" id="CHEBI:37565"/>
    </ligand>
</feature>
<comment type="function">
    <text evidence="8">Transfers a GMP moiety from GTP to Mo-molybdopterin (Mo-MPT) cofactor (Moco or molybdenum cofactor) to form Mo-molybdopterin guanine dinucleotide (Mo-MGD) cofactor.</text>
</comment>
<dbReference type="InterPro" id="IPR025877">
    <property type="entry name" value="MobA-like_NTP_Trfase"/>
</dbReference>
<protein>
    <recommendedName>
        <fullName evidence="8">Molybdenum cofactor guanylyltransferase</fullName>
        <shortName evidence="8">MoCo guanylyltransferase</shortName>
        <ecNumber evidence="8">2.7.7.77</ecNumber>
    </recommendedName>
    <alternativeName>
        <fullName evidence="8">GTP:molybdopterin guanylyltransferase</fullName>
    </alternativeName>
    <alternativeName>
        <fullName evidence="8">Mo-MPT guanylyltransferase</fullName>
    </alternativeName>
    <alternativeName>
        <fullName evidence="8">Molybdopterin guanylyltransferase</fullName>
    </alternativeName>
    <alternativeName>
        <fullName evidence="8">Molybdopterin-guanine dinucleotide synthase</fullName>
        <shortName evidence="8">MGD synthase</shortName>
    </alternativeName>
</protein>
<comment type="caution">
    <text evidence="11">The sequence shown here is derived from an EMBL/GenBank/DDBJ whole genome shotgun (WGS) entry which is preliminary data.</text>
</comment>
<sequence length="226" mass="24473">MTAPVRETLTGVVLAGGRARRLGGVDKGLLMVDGRPLIAWTLDALAPQVGSVLVNANRHLERYAEFGYPVVADSLPDHQGPLAGFLAGMRAARTDWILTLPCDGPQPPLDLAARLSATLVEQEAELAVATDGRRLQSVHALLPVKLADDLERFLAQGGRRVEDWQRGHRLALADFSDRPEAFGNLNTPEELQRFAERVAQAGEDEPVAESPLPTPLPQGQGRMTNR</sequence>
<dbReference type="GO" id="GO:1902758">
    <property type="term" value="P:bis(molybdopterin guanine dinucleotide)molybdenum biosynthetic process"/>
    <property type="evidence" value="ECO:0007669"/>
    <property type="project" value="TreeGrafter"/>
</dbReference>
<comment type="subunit">
    <text evidence="8">Monomer.</text>
</comment>
<gene>
    <name evidence="8 11" type="primary">mobA</name>
    <name evidence="11" type="ORF">HW932_16650</name>
</gene>
<dbReference type="GO" id="GO:0061603">
    <property type="term" value="F:molybdenum cofactor guanylyltransferase activity"/>
    <property type="evidence" value="ECO:0007669"/>
    <property type="project" value="UniProtKB-EC"/>
</dbReference>
<keyword evidence="4 8" id="KW-0547">Nucleotide-binding</keyword>
<evidence type="ECO:0000256" key="9">
    <source>
        <dbReference type="SAM" id="MobiDB-lite"/>
    </source>
</evidence>
<dbReference type="GO" id="GO:0005525">
    <property type="term" value="F:GTP binding"/>
    <property type="evidence" value="ECO:0007669"/>
    <property type="project" value="UniProtKB-UniRule"/>
</dbReference>
<dbReference type="SUPFAM" id="SSF53448">
    <property type="entry name" value="Nucleotide-diphospho-sugar transferases"/>
    <property type="match status" value="1"/>
</dbReference>
<feature type="binding site" evidence="8">
    <location>
        <position position="73"/>
    </location>
    <ligand>
        <name>GTP</name>
        <dbReference type="ChEBI" id="CHEBI:37565"/>
    </ligand>
</feature>
<evidence type="ECO:0000256" key="3">
    <source>
        <dbReference type="ARBA" id="ARBA00022723"/>
    </source>
</evidence>
<dbReference type="RefSeq" id="WP_176977624.1">
    <property type="nucleotide sequence ID" value="NZ_JABZEO010000013.1"/>
</dbReference>
<comment type="cofactor">
    <cofactor evidence="8">
        <name>Mg(2+)</name>
        <dbReference type="ChEBI" id="CHEBI:18420"/>
    </cofactor>
</comment>
<dbReference type="NCBIfam" id="TIGR02665">
    <property type="entry name" value="molyb_mobA"/>
    <property type="match status" value="1"/>
</dbReference>
<dbReference type="InterPro" id="IPR029044">
    <property type="entry name" value="Nucleotide-diphossugar_trans"/>
</dbReference>
<dbReference type="EC" id="2.7.7.77" evidence="8"/>
<comment type="similarity">
    <text evidence="8">Belongs to the MobA family.</text>
</comment>
<evidence type="ECO:0000256" key="2">
    <source>
        <dbReference type="ARBA" id="ARBA00022679"/>
    </source>
</evidence>
<evidence type="ECO:0000259" key="10">
    <source>
        <dbReference type="Pfam" id="PF12804"/>
    </source>
</evidence>
<evidence type="ECO:0000256" key="1">
    <source>
        <dbReference type="ARBA" id="ARBA00022490"/>
    </source>
</evidence>
<reference evidence="11 12" key="1">
    <citation type="submission" date="2020-06" db="EMBL/GenBank/DDBJ databases">
        <title>Whole-genome sequence of Allochromatium humboldtianum DSM 21881, type strain.</title>
        <authorList>
            <person name="Kyndt J.A."/>
            <person name="Meyer T.E."/>
        </authorList>
    </citation>
    <scope>NUCLEOTIDE SEQUENCE [LARGE SCALE GENOMIC DNA]</scope>
    <source>
        <strain evidence="11 12">DSM 21881</strain>
    </source>
</reference>
<dbReference type="PANTHER" id="PTHR19136">
    <property type="entry name" value="MOLYBDENUM COFACTOR GUANYLYLTRANSFERASE"/>
    <property type="match status" value="1"/>
</dbReference>
<feature type="binding site" evidence="8">
    <location>
        <begin position="14"/>
        <end position="16"/>
    </location>
    <ligand>
        <name>GTP</name>
        <dbReference type="ChEBI" id="CHEBI:37565"/>
    </ligand>
</feature>
<dbReference type="GO" id="GO:0046872">
    <property type="term" value="F:metal ion binding"/>
    <property type="evidence" value="ECO:0007669"/>
    <property type="project" value="UniProtKB-KW"/>
</dbReference>
<dbReference type="Proteomes" id="UP000592294">
    <property type="component" value="Unassembled WGS sequence"/>
</dbReference>
<feature type="domain" description="MobA-like NTP transferase" evidence="10">
    <location>
        <begin position="11"/>
        <end position="162"/>
    </location>
</feature>
<feature type="region of interest" description="Disordered" evidence="9">
    <location>
        <begin position="197"/>
        <end position="226"/>
    </location>
</feature>
<feature type="binding site" evidence="8">
    <location>
        <position position="103"/>
    </location>
    <ligand>
        <name>GTP</name>
        <dbReference type="ChEBI" id="CHEBI:37565"/>
    </ligand>
</feature>
<feature type="binding site" evidence="8">
    <location>
        <position position="55"/>
    </location>
    <ligand>
        <name>GTP</name>
        <dbReference type="ChEBI" id="CHEBI:37565"/>
    </ligand>
</feature>
<dbReference type="EMBL" id="JABZEO010000013">
    <property type="protein sequence ID" value="NVZ10894.1"/>
    <property type="molecule type" value="Genomic_DNA"/>
</dbReference>
<dbReference type="Gene3D" id="3.90.550.10">
    <property type="entry name" value="Spore Coat Polysaccharide Biosynthesis Protein SpsA, Chain A"/>
    <property type="match status" value="1"/>
</dbReference>
<keyword evidence="5 8" id="KW-0460">Magnesium</keyword>
<dbReference type="Pfam" id="PF12804">
    <property type="entry name" value="NTP_transf_3"/>
    <property type="match status" value="1"/>
</dbReference>
<dbReference type="GO" id="GO:0005737">
    <property type="term" value="C:cytoplasm"/>
    <property type="evidence" value="ECO:0007669"/>
    <property type="project" value="UniProtKB-SubCell"/>
</dbReference>
<dbReference type="InterPro" id="IPR013482">
    <property type="entry name" value="Molybde_CF_guanTrfase"/>
</dbReference>
<evidence type="ECO:0000313" key="12">
    <source>
        <dbReference type="Proteomes" id="UP000592294"/>
    </source>
</evidence>
<dbReference type="CDD" id="cd02503">
    <property type="entry name" value="MobA"/>
    <property type="match status" value="1"/>
</dbReference>
<organism evidence="11 12">
    <name type="scientific">Allochromatium humboldtianum</name>
    <dbReference type="NCBI Taxonomy" id="504901"/>
    <lineage>
        <taxon>Bacteria</taxon>
        <taxon>Pseudomonadati</taxon>
        <taxon>Pseudomonadota</taxon>
        <taxon>Gammaproteobacteria</taxon>
        <taxon>Chromatiales</taxon>
        <taxon>Chromatiaceae</taxon>
        <taxon>Allochromatium</taxon>
    </lineage>
</organism>
<dbReference type="HAMAP" id="MF_00316">
    <property type="entry name" value="MobA"/>
    <property type="match status" value="1"/>
</dbReference>
<evidence type="ECO:0000256" key="4">
    <source>
        <dbReference type="ARBA" id="ARBA00022741"/>
    </source>
</evidence>
<keyword evidence="3 8" id="KW-0479">Metal-binding</keyword>
<evidence type="ECO:0000313" key="11">
    <source>
        <dbReference type="EMBL" id="NVZ10894.1"/>
    </source>
</evidence>
<dbReference type="AlphaFoldDB" id="A0A850RAE6"/>
<comment type="domain">
    <text evidence="8">The N-terminal domain determines nucleotide recognition and specific binding, while the C-terminal domain determines the specific binding to the target protein.</text>
</comment>
<evidence type="ECO:0000256" key="7">
    <source>
        <dbReference type="ARBA" id="ARBA00023150"/>
    </source>
</evidence>
<dbReference type="PANTHER" id="PTHR19136:SF81">
    <property type="entry name" value="MOLYBDENUM COFACTOR GUANYLYLTRANSFERASE"/>
    <property type="match status" value="1"/>
</dbReference>
<keyword evidence="1 8" id="KW-0963">Cytoplasm</keyword>
<keyword evidence="2 8" id="KW-0808">Transferase</keyword>
<comment type="subcellular location">
    <subcellularLocation>
        <location evidence="8">Cytoplasm</location>
    </subcellularLocation>
</comment>
<evidence type="ECO:0000256" key="6">
    <source>
        <dbReference type="ARBA" id="ARBA00023134"/>
    </source>
</evidence>
<keyword evidence="12" id="KW-1185">Reference proteome</keyword>
<accession>A0A850RAE6</accession>
<evidence type="ECO:0000256" key="8">
    <source>
        <dbReference type="HAMAP-Rule" id="MF_00316"/>
    </source>
</evidence>